<dbReference type="Proteomes" id="UP000008281">
    <property type="component" value="Unassembled WGS sequence"/>
</dbReference>
<protein>
    <submittedName>
        <fullName evidence="1">Uncharacterized protein</fullName>
    </submittedName>
</protein>
<evidence type="ECO:0000313" key="1">
    <source>
        <dbReference type="EMBL" id="EFP12656.1"/>
    </source>
</evidence>
<dbReference type="OMA" id="FRQPANN"/>
<organism evidence="2">
    <name type="scientific">Caenorhabditis remanei</name>
    <name type="common">Caenorhabditis vulgaris</name>
    <dbReference type="NCBI Taxonomy" id="31234"/>
    <lineage>
        <taxon>Eukaryota</taxon>
        <taxon>Metazoa</taxon>
        <taxon>Ecdysozoa</taxon>
        <taxon>Nematoda</taxon>
        <taxon>Chromadorea</taxon>
        <taxon>Rhabditida</taxon>
        <taxon>Rhabditina</taxon>
        <taxon>Rhabditomorpha</taxon>
        <taxon>Rhabditoidea</taxon>
        <taxon>Rhabditidae</taxon>
        <taxon>Peloderinae</taxon>
        <taxon>Caenorhabditis</taxon>
    </lineage>
</organism>
<keyword evidence="2" id="KW-1185">Reference proteome</keyword>
<proteinExistence type="predicted"/>
<dbReference type="EMBL" id="DS268416">
    <property type="protein sequence ID" value="EFP12656.1"/>
    <property type="molecule type" value="Genomic_DNA"/>
</dbReference>
<name>E3LVH8_CAERE</name>
<evidence type="ECO:0000313" key="2">
    <source>
        <dbReference type="Proteomes" id="UP000008281"/>
    </source>
</evidence>
<dbReference type="FunCoup" id="E3LVH8">
    <property type="interactions" value="138"/>
</dbReference>
<dbReference type="RefSeq" id="XP_003112222.2">
    <property type="nucleotide sequence ID" value="XM_003112174.2"/>
</dbReference>
<sequence>MNIFSIISFTLILIASLFEHVNAQALSPWGKIGLAALGGAVVDRTFSRQPTNNYYYSYPGYYTYGKKK</sequence>
<dbReference type="AlphaFoldDB" id="E3LVH8"/>
<dbReference type="eggNOG" id="ENOG502TJA2">
    <property type="taxonomic scope" value="Eukaryota"/>
</dbReference>
<dbReference type="HOGENOM" id="CLU_2760112_0_0_1"/>
<gene>
    <name evidence="1" type="ORF">CRE_29527</name>
</gene>
<dbReference type="GeneID" id="9810490"/>
<dbReference type="STRING" id="31234.E3LVH8"/>
<dbReference type="CTD" id="9810490"/>
<accession>E3LVH8</accession>
<dbReference type="KEGG" id="crq:GCK72_002566"/>
<reference evidence="1" key="1">
    <citation type="submission" date="2007-07" db="EMBL/GenBank/DDBJ databases">
        <title>PCAP assembly of the Caenorhabditis remanei genome.</title>
        <authorList>
            <consortium name="The Caenorhabditis remanei Sequencing Consortium"/>
            <person name="Wilson R.K."/>
        </authorList>
    </citation>
    <scope>NUCLEOTIDE SEQUENCE [LARGE SCALE GENOMIC DNA]</scope>
    <source>
        <strain evidence="1">PB4641</strain>
    </source>
</reference>
<dbReference type="OrthoDB" id="5869128at2759"/>